<feature type="signal peptide" evidence="1">
    <location>
        <begin position="1"/>
        <end position="22"/>
    </location>
</feature>
<proteinExistence type="predicted"/>
<name>A0ABS7FD12_9NEIS</name>
<evidence type="ECO:0000313" key="2">
    <source>
        <dbReference type="EMBL" id="MBW8287973.1"/>
    </source>
</evidence>
<keyword evidence="1" id="KW-0732">Signal</keyword>
<dbReference type="GeneID" id="89686001"/>
<evidence type="ECO:0000256" key="1">
    <source>
        <dbReference type="SAM" id="SignalP"/>
    </source>
</evidence>
<dbReference type="RefSeq" id="WP_146008292.1">
    <property type="nucleotide sequence ID" value="NZ_CP142381.1"/>
</dbReference>
<comment type="caution">
    <text evidence="2">The sequence shown here is derived from an EMBL/GenBank/DDBJ whole genome shotgun (WGS) entry which is preliminary data.</text>
</comment>
<evidence type="ECO:0008006" key="4">
    <source>
        <dbReference type="Google" id="ProtNLM"/>
    </source>
</evidence>
<organism evidence="2 3">
    <name type="scientific">Chromobacterium subtsugae</name>
    <dbReference type="NCBI Taxonomy" id="251747"/>
    <lineage>
        <taxon>Bacteria</taxon>
        <taxon>Pseudomonadati</taxon>
        <taxon>Pseudomonadota</taxon>
        <taxon>Betaproteobacteria</taxon>
        <taxon>Neisseriales</taxon>
        <taxon>Chromobacteriaceae</taxon>
        <taxon>Chromobacterium</taxon>
    </lineage>
</organism>
<gene>
    <name evidence="2" type="ORF">KIF53_10090</name>
</gene>
<keyword evidence="3" id="KW-1185">Reference proteome</keyword>
<protein>
    <recommendedName>
        <fullName evidence="4">Solute-binding protein family 3/N-terminal domain-containing protein</fullName>
    </recommendedName>
</protein>
<dbReference type="Proteomes" id="UP000711178">
    <property type="component" value="Unassembled WGS sequence"/>
</dbReference>
<feature type="chain" id="PRO_5045954563" description="Solute-binding protein family 3/N-terminal domain-containing protein" evidence="1">
    <location>
        <begin position="23"/>
        <end position="260"/>
    </location>
</feature>
<dbReference type="EMBL" id="JAHDTB010000007">
    <property type="protein sequence ID" value="MBW8287973.1"/>
    <property type="molecule type" value="Genomic_DNA"/>
</dbReference>
<evidence type="ECO:0000313" key="3">
    <source>
        <dbReference type="Proteomes" id="UP000711178"/>
    </source>
</evidence>
<sequence length="260" mass="28978">MTPVHTWLGALLACLFVLPARACDGAPAPDSAAAVDAPDLQGIAVYLPKVLESSDSGPFADLLKVVGRHYPAGRIRFSIEPVKRVYLDTSDKSVDFRFPIMKIREGADRGTPFQFSHEMLGKVSFVIYSNKEKPFGKADLLRMATLPKYEVAIHAPPASWDFPASRVINLELSLKQLNLGRIDAVIWAQEDADYLVRKDGLGHIHREHLDDYPDVLFFSCNKRGDFVNQAMSAAIRAARDSGELQKAYAKVHQPYQDWQP</sequence>
<dbReference type="SUPFAM" id="SSF53850">
    <property type="entry name" value="Periplasmic binding protein-like II"/>
    <property type="match status" value="1"/>
</dbReference>
<accession>A0ABS7FD12</accession>
<reference evidence="2 3" key="1">
    <citation type="submission" date="2021-05" db="EMBL/GenBank/DDBJ databases">
        <title>Draft Whole Genome Sequencing Of Biosensor Chromobacterium violaceum Strain CV026 Reveals A Regulatory RNA In Chromobacterium violaceum Phenotype Regulatory Network.</title>
        <authorList>
            <person name="Hong K.W."/>
            <person name="Chan K.G."/>
            <person name="Chang C.-Y."/>
        </authorList>
    </citation>
    <scope>NUCLEOTIDE SEQUENCE [LARGE SCALE GENOMIC DNA]</scope>
    <source>
        <strain evidence="2 3">ATCC 31532</strain>
    </source>
</reference>